<dbReference type="PANTHER" id="PTHR13271:SF147">
    <property type="entry name" value="PROTEIN-LYSINE N-METHYLTRANSFERASE EFM1-RELATED"/>
    <property type="match status" value="1"/>
</dbReference>
<proteinExistence type="predicted"/>
<protein>
    <recommendedName>
        <fullName evidence="3">SET domain-containing protein</fullName>
    </recommendedName>
</protein>
<evidence type="ECO:0000313" key="2">
    <source>
        <dbReference type="Proteomes" id="UP000383932"/>
    </source>
</evidence>
<dbReference type="AlphaFoldDB" id="A0A5N5QS62"/>
<dbReference type="GO" id="GO:0016279">
    <property type="term" value="F:protein-lysine N-methyltransferase activity"/>
    <property type="evidence" value="ECO:0007669"/>
    <property type="project" value="TreeGrafter"/>
</dbReference>
<organism evidence="1 2">
    <name type="scientific">Ceratobasidium theobromae</name>
    <dbReference type="NCBI Taxonomy" id="1582974"/>
    <lineage>
        <taxon>Eukaryota</taxon>
        <taxon>Fungi</taxon>
        <taxon>Dikarya</taxon>
        <taxon>Basidiomycota</taxon>
        <taxon>Agaricomycotina</taxon>
        <taxon>Agaricomycetes</taxon>
        <taxon>Cantharellales</taxon>
        <taxon>Ceratobasidiaceae</taxon>
        <taxon>Ceratobasidium</taxon>
    </lineage>
</organism>
<gene>
    <name evidence="1" type="ORF">CTheo_2027</name>
</gene>
<evidence type="ECO:0008006" key="3">
    <source>
        <dbReference type="Google" id="ProtNLM"/>
    </source>
</evidence>
<dbReference type="Proteomes" id="UP000383932">
    <property type="component" value="Unassembled WGS sequence"/>
</dbReference>
<dbReference type="PANTHER" id="PTHR13271">
    <property type="entry name" value="UNCHARACTERIZED PUTATIVE METHYLTRANSFERASE"/>
    <property type="match status" value="1"/>
</dbReference>
<sequence>MAGRPGDDDLESKFAHWAADNRIFIHPSLQFVKSPSGHDVYAIEEIPRESKVLSCPWDRAITAPQSRAAITAAFYESSMSVSGVLDRWSERQVVCVYMILHRIWHETKKSTLPPVFQHKPYLDMLPSSELLQTTMYFTQEELGLLKGSNLYQATMTRHQEWQVEWKACLEGLSAIDEELTLAVTWEHYLAAATHLSSRAFPSTLLSDSPSNTSPDQSHAVLLPGIDSLNNRRATPVSWVSTVSKDPDVETSNGSPTLDGSLDLIIHEPVPAGTECFNNYGPKPNSELILGYGFAIPFNPDDTILLSLAASNTEQTNIVEIGRGAKNAMRLWELVFNKVKEMGEVDMNDSSPWELELEAAEIIVNLTEQRMERLPSVKGNITGARQSVLDMIEYYLEGQRAILVGLIQWAETKRIEAQGKARAEGIDIVFEDELE</sequence>
<reference evidence="1 2" key="1">
    <citation type="journal article" date="2019" name="Fungal Biol. Biotechnol.">
        <title>Draft genome sequence of fastidious pathogen Ceratobasidium theobromae, which causes vascular-streak dieback in Theobroma cacao.</title>
        <authorList>
            <person name="Ali S.S."/>
            <person name="Asman A."/>
            <person name="Shao J."/>
            <person name="Firmansyah A.P."/>
            <person name="Susilo A.W."/>
            <person name="Rosmana A."/>
            <person name="McMahon P."/>
            <person name="Junaid M."/>
            <person name="Guest D."/>
            <person name="Kheng T.Y."/>
            <person name="Meinhardt L.W."/>
            <person name="Bailey B.A."/>
        </authorList>
    </citation>
    <scope>NUCLEOTIDE SEQUENCE [LARGE SCALE GENOMIC DNA]</scope>
    <source>
        <strain evidence="1 2">CT2</strain>
    </source>
</reference>
<dbReference type="InterPro" id="IPR050600">
    <property type="entry name" value="SETD3_SETD6_MTase"/>
</dbReference>
<dbReference type="InterPro" id="IPR046341">
    <property type="entry name" value="SET_dom_sf"/>
</dbReference>
<dbReference type="OrthoDB" id="42889at2759"/>
<dbReference type="EMBL" id="SSOP01000019">
    <property type="protein sequence ID" value="KAB5594544.1"/>
    <property type="molecule type" value="Genomic_DNA"/>
</dbReference>
<evidence type="ECO:0000313" key="1">
    <source>
        <dbReference type="EMBL" id="KAB5594544.1"/>
    </source>
</evidence>
<accession>A0A5N5QS62</accession>
<dbReference type="Gene3D" id="3.90.1410.10">
    <property type="entry name" value="set domain protein methyltransferase, domain 1"/>
    <property type="match status" value="1"/>
</dbReference>
<name>A0A5N5QS62_9AGAM</name>
<dbReference type="GO" id="GO:0005634">
    <property type="term" value="C:nucleus"/>
    <property type="evidence" value="ECO:0007669"/>
    <property type="project" value="TreeGrafter"/>
</dbReference>
<dbReference type="SUPFAM" id="SSF82199">
    <property type="entry name" value="SET domain"/>
    <property type="match status" value="1"/>
</dbReference>
<comment type="caution">
    <text evidence="1">The sequence shown here is derived from an EMBL/GenBank/DDBJ whole genome shotgun (WGS) entry which is preliminary data.</text>
</comment>
<keyword evidence="2" id="KW-1185">Reference proteome</keyword>